<dbReference type="EMBL" id="JBHUIT010000031">
    <property type="protein sequence ID" value="MFD2257810.1"/>
    <property type="molecule type" value="Genomic_DNA"/>
</dbReference>
<dbReference type="Proteomes" id="UP001597375">
    <property type="component" value="Unassembled WGS sequence"/>
</dbReference>
<keyword evidence="5" id="KW-1185">Reference proteome</keyword>
<reference evidence="5" key="1">
    <citation type="journal article" date="2019" name="Int. J. Syst. Evol. Microbiol.">
        <title>The Global Catalogue of Microorganisms (GCM) 10K type strain sequencing project: providing services to taxonomists for standard genome sequencing and annotation.</title>
        <authorList>
            <consortium name="The Broad Institute Genomics Platform"/>
            <consortium name="The Broad Institute Genome Sequencing Center for Infectious Disease"/>
            <person name="Wu L."/>
            <person name="Ma J."/>
        </authorList>
    </citation>
    <scope>NUCLEOTIDE SEQUENCE [LARGE SCALE GENOMIC DNA]</scope>
    <source>
        <strain evidence="5">CGMCC 4.7106</strain>
    </source>
</reference>
<dbReference type="HAMAP" id="MF_01385">
    <property type="entry name" value="UreF"/>
    <property type="match status" value="1"/>
</dbReference>
<comment type="caution">
    <text evidence="4">The sequence shown here is derived from an EMBL/GenBank/DDBJ whole genome shotgun (WGS) entry which is preliminary data.</text>
</comment>
<keyword evidence="1 3" id="KW-0996">Nickel insertion</keyword>
<dbReference type="PANTHER" id="PTHR33620">
    <property type="entry name" value="UREASE ACCESSORY PROTEIN F"/>
    <property type="match status" value="1"/>
</dbReference>
<comment type="subcellular location">
    <subcellularLocation>
        <location evidence="3">Cytoplasm</location>
    </subcellularLocation>
</comment>
<dbReference type="InterPro" id="IPR038277">
    <property type="entry name" value="UreF_sf"/>
</dbReference>
<organism evidence="4 5">
    <name type="scientific">Luteolibacter algae</name>
    <dbReference type="NCBI Taxonomy" id="454151"/>
    <lineage>
        <taxon>Bacteria</taxon>
        <taxon>Pseudomonadati</taxon>
        <taxon>Verrucomicrobiota</taxon>
        <taxon>Verrucomicrobiia</taxon>
        <taxon>Verrucomicrobiales</taxon>
        <taxon>Verrucomicrobiaceae</taxon>
        <taxon>Luteolibacter</taxon>
    </lineage>
</organism>
<comment type="subunit">
    <text evidence="3">UreD, UreF and UreG form a complex that acts as a GTP-hydrolysis-dependent molecular chaperone, activating the urease apoprotein by helping to assemble the nickel containing metallocenter of UreC. The UreE protein probably delivers the nickel.</text>
</comment>
<evidence type="ECO:0000256" key="3">
    <source>
        <dbReference type="HAMAP-Rule" id="MF_01385"/>
    </source>
</evidence>
<protein>
    <recommendedName>
        <fullName evidence="3">Urease accessory protein UreF</fullName>
    </recommendedName>
</protein>
<proteinExistence type="inferred from homology"/>
<sequence length="220" mass="23846">MSDGLLWLLQSNDTGYPSGGYAHSYGLEELVRAGVVTTADELERYLMRQVLPALLKFELPFFARAHAAAVEGDSVLLAELDAELDGWRIAAELRDASRRVGSQRLGLLCELDGDPLITDFQKNCPRAHHLVVTALELRGVGVGDAARAFSYQAVVAGTAASMKLMRIGQTACQGILYRVLGALGTRISDSLEAEIDGFFNPLLEIASLKHAVSNERLFIS</sequence>
<evidence type="ECO:0000313" key="5">
    <source>
        <dbReference type="Proteomes" id="UP001597375"/>
    </source>
</evidence>
<dbReference type="Pfam" id="PF01730">
    <property type="entry name" value="UreF"/>
    <property type="match status" value="1"/>
</dbReference>
<dbReference type="RefSeq" id="WP_386821171.1">
    <property type="nucleotide sequence ID" value="NZ_JBHUIT010000031.1"/>
</dbReference>
<keyword evidence="2 3" id="KW-0143">Chaperone</keyword>
<gene>
    <name evidence="3" type="primary">ureF</name>
    <name evidence="4" type="ORF">ACFSSA_14100</name>
</gene>
<dbReference type="PIRSF" id="PIRSF009467">
    <property type="entry name" value="Ureas_acces_UreF"/>
    <property type="match status" value="1"/>
</dbReference>
<evidence type="ECO:0000256" key="1">
    <source>
        <dbReference type="ARBA" id="ARBA00022988"/>
    </source>
</evidence>
<evidence type="ECO:0000313" key="4">
    <source>
        <dbReference type="EMBL" id="MFD2257810.1"/>
    </source>
</evidence>
<comment type="function">
    <text evidence="3">Required for maturation of urease via the functional incorporation of the urease nickel metallocenter.</text>
</comment>
<comment type="similarity">
    <text evidence="3">Belongs to the UreF family.</text>
</comment>
<dbReference type="Gene3D" id="1.10.4190.10">
    <property type="entry name" value="Urease accessory protein UreF"/>
    <property type="match status" value="1"/>
</dbReference>
<evidence type="ECO:0000256" key="2">
    <source>
        <dbReference type="ARBA" id="ARBA00023186"/>
    </source>
</evidence>
<name>A0ABW5DB16_9BACT</name>
<dbReference type="InterPro" id="IPR002639">
    <property type="entry name" value="UreF"/>
</dbReference>
<keyword evidence="3" id="KW-0963">Cytoplasm</keyword>
<dbReference type="PANTHER" id="PTHR33620:SF1">
    <property type="entry name" value="UREASE ACCESSORY PROTEIN F"/>
    <property type="match status" value="1"/>
</dbReference>
<accession>A0ABW5DB16</accession>